<organism evidence="1 2">
    <name type="scientific">Cytobacillus oceanisediminis 2691</name>
    <dbReference type="NCBI Taxonomy" id="1196031"/>
    <lineage>
        <taxon>Bacteria</taxon>
        <taxon>Bacillati</taxon>
        <taxon>Bacillota</taxon>
        <taxon>Bacilli</taxon>
        <taxon>Bacillales</taxon>
        <taxon>Bacillaceae</taxon>
        <taxon>Cytobacillus</taxon>
    </lineage>
</organism>
<reference evidence="1 2" key="1">
    <citation type="submission" date="2016-04" db="EMBL/GenBank/DDBJ databases">
        <title>Complete genome sequence of Bacillus oceanisediminis strain 2691.</title>
        <authorList>
            <person name="Jeong H."/>
            <person name="Kim H.J."/>
            <person name="Lee D.-W."/>
        </authorList>
    </citation>
    <scope>NUCLEOTIDE SEQUENCE [LARGE SCALE GENOMIC DNA]</scope>
    <source>
        <strain evidence="1 2">2691</strain>
    </source>
</reference>
<dbReference type="KEGG" id="bon:A361_23180"/>
<dbReference type="SMART" id="SM00710">
    <property type="entry name" value="PbH1"/>
    <property type="match status" value="4"/>
</dbReference>
<dbReference type="RefSeq" id="WP_019383218.1">
    <property type="nucleotide sequence ID" value="NZ_CP015506.1"/>
</dbReference>
<sequence>MSVGTYLVELDRWNVKNDGTDAVNTSKGINDAIVWASQQNYSEVVLPNGIYLIDENNPIKPLSFMTINLGGATLRIRDNSLPKYAIILFHNKQQYSRITNGKVEGDRYTHNYAGGGTHEFGVGVELRHGVQYITIDNLEIFNTTGDAILGITSFGAIGGSFPKLAGNMESGGINTSNGSLTTNPNRIRSKVNIPMIPQIRNLGYFGLYGDSFGGIGSEITTNTYDVVFYKSDDSFLSSTTDLHFFDEIEVPTAASYAKVTLHQSTVPSASGTTILIRTPEFPKHIYIEKCNLHHCRRLGIAITGMKHCYISGCEIHHISGTAPAGAIDIEDGYDLNQYIFIDGNNIYDNNSYNIIAVSGKHINITNNRIQSGIFTINSGVNKAIVEKNYFHNCGPRLEGDTLFSNNHLYGCRTLLLGRAEAAINNCLFHNSPLNFSKQKAYVAQVNNSKFLYDDDFYAASTNPGAPLIFSTEPQSISDSVFEGSGVEAFTVVPVGTHDWILNNVSFINIKHRENRITRLPPGVYSNCKFINSGRLGELSSEDLTNYKFNNCYFEWNSYPLFYMGPAAKLEFFMICNCFFLNLSNSDNVFFLNGSWGTFHLSDNTFYYPNGSSNSMIDIRNTTSADSIVFTDNTFISKNNMIAVKADSSPTIPLVFKDNILKKAKIQLHDNHIKLDNIIDSVHNLN</sequence>
<dbReference type="AlphaFoldDB" id="A0A160MFC5"/>
<dbReference type="InterPro" id="IPR011050">
    <property type="entry name" value="Pectin_lyase_fold/virulence"/>
</dbReference>
<protein>
    <submittedName>
        <fullName evidence="1">Uncharacterized protein</fullName>
    </submittedName>
</protein>
<dbReference type="InterPro" id="IPR006626">
    <property type="entry name" value="PbH1"/>
</dbReference>
<gene>
    <name evidence="1" type="ORF">A361_23180</name>
</gene>
<dbReference type="STRING" id="1196031.A361_23180"/>
<dbReference type="SUPFAM" id="SSF51126">
    <property type="entry name" value="Pectin lyase-like"/>
    <property type="match status" value="2"/>
</dbReference>
<dbReference type="Gene3D" id="2.160.20.10">
    <property type="entry name" value="Single-stranded right-handed beta-helix, Pectin lyase-like"/>
    <property type="match status" value="1"/>
</dbReference>
<dbReference type="EMBL" id="CP015506">
    <property type="protein sequence ID" value="AND41922.1"/>
    <property type="molecule type" value="Genomic_DNA"/>
</dbReference>
<name>A0A160MFC5_9BACI</name>
<accession>A0A160MFC5</accession>
<evidence type="ECO:0000313" key="1">
    <source>
        <dbReference type="EMBL" id="AND41922.1"/>
    </source>
</evidence>
<dbReference type="eggNOG" id="COG5434">
    <property type="taxonomic scope" value="Bacteria"/>
</dbReference>
<evidence type="ECO:0000313" key="2">
    <source>
        <dbReference type="Proteomes" id="UP000077856"/>
    </source>
</evidence>
<dbReference type="Proteomes" id="UP000077856">
    <property type="component" value="Chromosome"/>
</dbReference>
<proteinExistence type="predicted"/>
<dbReference type="InterPro" id="IPR012334">
    <property type="entry name" value="Pectin_lyas_fold"/>
</dbReference>